<organism evidence="1 2">
    <name type="scientific">Cinara cedri</name>
    <dbReference type="NCBI Taxonomy" id="506608"/>
    <lineage>
        <taxon>Eukaryota</taxon>
        <taxon>Metazoa</taxon>
        <taxon>Ecdysozoa</taxon>
        <taxon>Arthropoda</taxon>
        <taxon>Hexapoda</taxon>
        <taxon>Insecta</taxon>
        <taxon>Pterygota</taxon>
        <taxon>Neoptera</taxon>
        <taxon>Paraneoptera</taxon>
        <taxon>Hemiptera</taxon>
        <taxon>Sternorrhyncha</taxon>
        <taxon>Aphidomorpha</taxon>
        <taxon>Aphidoidea</taxon>
        <taxon>Aphididae</taxon>
        <taxon>Lachninae</taxon>
        <taxon>Cinara</taxon>
    </lineage>
</organism>
<sequence>MSPTQEYTVTSQVALTYGRNSGDVSADLLRYGEQLINNDEPSEEKVCCRVNLDSNKPIFEEPTIRNVINLSELEKYEQRKNGKYMSISLSTFQSIIKKKGIV</sequence>
<evidence type="ECO:0000313" key="2">
    <source>
        <dbReference type="Proteomes" id="UP000325440"/>
    </source>
</evidence>
<accession>A0A5E4NCJ4</accession>
<dbReference type="Proteomes" id="UP000325440">
    <property type="component" value="Unassembled WGS sequence"/>
</dbReference>
<proteinExistence type="predicted"/>
<reference evidence="1 2" key="1">
    <citation type="submission" date="2019-08" db="EMBL/GenBank/DDBJ databases">
        <authorList>
            <person name="Alioto T."/>
            <person name="Alioto T."/>
            <person name="Gomez Garrido J."/>
        </authorList>
    </citation>
    <scope>NUCLEOTIDE SEQUENCE [LARGE SCALE GENOMIC DNA]</scope>
</reference>
<protein>
    <submittedName>
        <fullName evidence="1">Uncharacterized protein</fullName>
    </submittedName>
</protein>
<name>A0A5E4NCJ4_9HEMI</name>
<dbReference type="OrthoDB" id="242866at2759"/>
<evidence type="ECO:0000313" key="1">
    <source>
        <dbReference type="EMBL" id="VVC42429.1"/>
    </source>
</evidence>
<gene>
    <name evidence="1" type="ORF">CINCED_3A012904</name>
</gene>
<dbReference type="AlphaFoldDB" id="A0A5E4NCJ4"/>
<dbReference type="EMBL" id="CABPRJ010001953">
    <property type="protein sequence ID" value="VVC42429.1"/>
    <property type="molecule type" value="Genomic_DNA"/>
</dbReference>
<keyword evidence="2" id="KW-1185">Reference proteome</keyword>